<accession>A0ABQ4ZZ75</accession>
<organism evidence="1 2">
    <name type="scientific">Tanacetum coccineum</name>
    <dbReference type="NCBI Taxonomy" id="301880"/>
    <lineage>
        <taxon>Eukaryota</taxon>
        <taxon>Viridiplantae</taxon>
        <taxon>Streptophyta</taxon>
        <taxon>Embryophyta</taxon>
        <taxon>Tracheophyta</taxon>
        <taxon>Spermatophyta</taxon>
        <taxon>Magnoliopsida</taxon>
        <taxon>eudicotyledons</taxon>
        <taxon>Gunneridae</taxon>
        <taxon>Pentapetalae</taxon>
        <taxon>asterids</taxon>
        <taxon>campanulids</taxon>
        <taxon>Asterales</taxon>
        <taxon>Asteraceae</taxon>
        <taxon>Asteroideae</taxon>
        <taxon>Anthemideae</taxon>
        <taxon>Anthemidinae</taxon>
        <taxon>Tanacetum</taxon>
    </lineage>
</organism>
<dbReference type="EMBL" id="BQNB010011729">
    <property type="protein sequence ID" value="GJS94402.1"/>
    <property type="molecule type" value="Genomic_DNA"/>
</dbReference>
<evidence type="ECO:0000313" key="2">
    <source>
        <dbReference type="Proteomes" id="UP001151760"/>
    </source>
</evidence>
<sequence length="35" mass="3646">MSRDSSSSITGLELSNPSPISFNCVAEIVLASDSM</sequence>
<evidence type="ECO:0000313" key="1">
    <source>
        <dbReference type="EMBL" id="GJS94402.1"/>
    </source>
</evidence>
<dbReference type="Proteomes" id="UP001151760">
    <property type="component" value="Unassembled WGS sequence"/>
</dbReference>
<name>A0ABQ4ZZ75_9ASTR</name>
<reference evidence="1" key="2">
    <citation type="submission" date="2022-01" db="EMBL/GenBank/DDBJ databases">
        <authorList>
            <person name="Yamashiro T."/>
            <person name="Shiraishi A."/>
            <person name="Satake H."/>
            <person name="Nakayama K."/>
        </authorList>
    </citation>
    <scope>NUCLEOTIDE SEQUENCE</scope>
</reference>
<protein>
    <submittedName>
        <fullName evidence="1">Uncharacterized protein</fullName>
    </submittedName>
</protein>
<feature type="non-terminal residue" evidence="1">
    <location>
        <position position="35"/>
    </location>
</feature>
<keyword evidence="2" id="KW-1185">Reference proteome</keyword>
<proteinExistence type="predicted"/>
<gene>
    <name evidence="1" type="ORF">Tco_0801370</name>
</gene>
<reference evidence="1" key="1">
    <citation type="journal article" date="2022" name="Int. J. Mol. Sci.">
        <title>Draft Genome of Tanacetum Coccineum: Genomic Comparison of Closely Related Tanacetum-Family Plants.</title>
        <authorList>
            <person name="Yamashiro T."/>
            <person name="Shiraishi A."/>
            <person name="Nakayama K."/>
            <person name="Satake H."/>
        </authorList>
    </citation>
    <scope>NUCLEOTIDE SEQUENCE</scope>
</reference>
<comment type="caution">
    <text evidence="1">The sequence shown here is derived from an EMBL/GenBank/DDBJ whole genome shotgun (WGS) entry which is preliminary data.</text>
</comment>